<keyword evidence="12" id="KW-0863">Zinc-finger</keyword>
<evidence type="ECO:0000256" key="2">
    <source>
        <dbReference type="ARBA" id="ARBA00001913"/>
    </source>
</evidence>
<dbReference type="EC" id="3.1.1.17" evidence="7"/>
<dbReference type="InterPro" id="IPR011011">
    <property type="entry name" value="Znf_FYVE_PHD"/>
</dbReference>
<feature type="binding site" evidence="18">
    <location>
        <position position="1082"/>
    </location>
    <ligand>
        <name>substrate</name>
    </ligand>
</feature>
<evidence type="ECO:0000313" key="22">
    <source>
        <dbReference type="Proteomes" id="UP000198323"/>
    </source>
</evidence>
<keyword evidence="10 18" id="KW-0479">Metal-binding</keyword>
<feature type="domain" description="PHD-type" evidence="20">
    <location>
        <begin position="164"/>
        <end position="286"/>
    </location>
</feature>
<feature type="binding site" evidence="18">
    <location>
        <position position="1185"/>
    </location>
    <ligand>
        <name>a divalent metal cation</name>
        <dbReference type="ChEBI" id="CHEBI:60240"/>
    </ligand>
</feature>
<dbReference type="InterPro" id="IPR013083">
    <property type="entry name" value="Znf_RING/FYVE/PHD"/>
</dbReference>
<evidence type="ECO:0000256" key="17">
    <source>
        <dbReference type="PIRSR" id="PIRSR605511-1"/>
    </source>
</evidence>
<evidence type="ECO:0000256" key="9">
    <source>
        <dbReference type="ARBA" id="ARBA00022490"/>
    </source>
</evidence>
<organism evidence="21 22">
    <name type="scientific">Callipepla squamata</name>
    <name type="common">Scaled quail</name>
    <dbReference type="NCBI Taxonomy" id="9009"/>
    <lineage>
        <taxon>Eukaryota</taxon>
        <taxon>Metazoa</taxon>
        <taxon>Chordata</taxon>
        <taxon>Craniata</taxon>
        <taxon>Vertebrata</taxon>
        <taxon>Euteleostomi</taxon>
        <taxon>Archelosauria</taxon>
        <taxon>Archosauria</taxon>
        <taxon>Dinosauria</taxon>
        <taxon>Saurischia</taxon>
        <taxon>Theropoda</taxon>
        <taxon>Coelurosauria</taxon>
        <taxon>Aves</taxon>
        <taxon>Neognathae</taxon>
        <taxon>Galloanserae</taxon>
        <taxon>Galliformes</taxon>
        <taxon>Odontophoridae</taxon>
        <taxon>Callipepla</taxon>
    </lineage>
</organism>
<evidence type="ECO:0000256" key="4">
    <source>
        <dbReference type="ARBA" id="ARBA00001946"/>
    </source>
</evidence>
<evidence type="ECO:0000256" key="1">
    <source>
        <dbReference type="ARBA" id="ARBA00001589"/>
    </source>
</evidence>
<keyword evidence="11" id="KW-0677">Repeat</keyword>
<evidence type="ECO:0000256" key="16">
    <source>
        <dbReference type="ARBA" id="ARBA00032464"/>
    </source>
</evidence>
<dbReference type="GO" id="GO:0019853">
    <property type="term" value="P:L-ascorbic acid biosynthetic process"/>
    <property type="evidence" value="ECO:0007669"/>
    <property type="project" value="TreeGrafter"/>
</dbReference>
<accession>A0A226MNN8</accession>
<dbReference type="PANTHER" id="PTHR10907:SF64">
    <property type="entry name" value="REGUCALCIN"/>
    <property type="match status" value="1"/>
</dbReference>
<evidence type="ECO:0000256" key="10">
    <source>
        <dbReference type="ARBA" id="ARBA00022723"/>
    </source>
</evidence>
<dbReference type="GO" id="GO:0008270">
    <property type="term" value="F:zinc ion binding"/>
    <property type="evidence" value="ECO:0007669"/>
    <property type="project" value="UniProtKB-KW"/>
</dbReference>
<dbReference type="InterPro" id="IPR001965">
    <property type="entry name" value="Znf_PHD"/>
</dbReference>
<evidence type="ECO:0000256" key="14">
    <source>
        <dbReference type="ARBA" id="ARBA00022833"/>
    </source>
</evidence>
<feature type="region of interest" description="Disordered" evidence="19">
    <location>
        <begin position="589"/>
        <end position="611"/>
    </location>
</feature>
<dbReference type="Pfam" id="PF08450">
    <property type="entry name" value="SGL"/>
    <property type="match status" value="2"/>
</dbReference>
<dbReference type="PANTHER" id="PTHR10907">
    <property type="entry name" value="REGUCALCIN"/>
    <property type="match status" value="1"/>
</dbReference>
<dbReference type="OrthoDB" id="20839at2759"/>
<comment type="cofactor">
    <cofactor evidence="18">
        <name>Zn(2+)</name>
        <dbReference type="ChEBI" id="CHEBI:29105"/>
    </cofactor>
    <text evidence="18">Binds 1 divalent metal cation per subunit.</text>
</comment>
<dbReference type="GO" id="GO:0005737">
    <property type="term" value="C:cytoplasm"/>
    <property type="evidence" value="ECO:0007669"/>
    <property type="project" value="UniProtKB-SubCell"/>
</dbReference>
<evidence type="ECO:0000313" key="21">
    <source>
        <dbReference type="EMBL" id="OXB56923.1"/>
    </source>
</evidence>
<comment type="similarity">
    <text evidence="6">Belongs to the SMP-30/CGR1 family.</text>
</comment>
<comment type="cofactor">
    <cofactor evidence="3">
        <name>Mn(2+)</name>
        <dbReference type="ChEBI" id="CHEBI:29035"/>
    </cofactor>
</comment>
<keyword evidence="9" id="KW-0963">Cytoplasm</keyword>
<name>A0A226MNN8_CALSU</name>
<keyword evidence="15" id="KW-0106">Calcium</keyword>
<evidence type="ECO:0000256" key="11">
    <source>
        <dbReference type="ARBA" id="ARBA00022737"/>
    </source>
</evidence>
<dbReference type="GO" id="GO:0030234">
    <property type="term" value="F:enzyme regulator activity"/>
    <property type="evidence" value="ECO:0007669"/>
    <property type="project" value="InterPro"/>
</dbReference>
<keyword evidence="14 18" id="KW-0862">Zinc</keyword>
<feature type="binding site" evidence="18">
    <location>
        <position position="1102"/>
    </location>
    <ligand>
        <name>substrate</name>
    </ligand>
</feature>
<dbReference type="InterPro" id="IPR013658">
    <property type="entry name" value="SGL"/>
</dbReference>
<dbReference type="Proteomes" id="UP000198323">
    <property type="component" value="Unassembled WGS sequence"/>
</dbReference>
<feature type="compositionally biased region" description="Basic and acidic residues" evidence="19">
    <location>
        <begin position="698"/>
        <end position="715"/>
    </location>
</feature>
<evidence type="ECO:0000256" key="13">
    <source>
        <dbReference type="ARBA" id="ARBA00022801"/>
    </source>
</evidence>
<dbReference type="FunFam" id="2.120.10.30:FF:000027">
    <property type="entry name" value="Regucalcin homologue"/>
    <property type="match status" value="2"/>
</dbReference>
<feature type="active site" description="Proton donor/acceptor" evidence="17">
    <location>
        <position position="1185"/>
    </location>
</feature>
<dbReference type="Gene3D" id="3.30.40.10">
    <property type="entry name" value="Zinc/RING finger domain, C3HC4 (zinc finger)"/>
    <property type="match status" value="1"/>
</dbReference>
<feature type="compositionally biased region" description="Basic and acidic residues" evidence="19">
    <location>
        <begin position="296"/>
        <end position="316"/>
    </location>
</feature>
<dbReference type="PROSITE" id="PS51805">
    <property type="entry name" value="EPHD"/>
    <property type="match status" value="1"/>
</dbReference>
<evidence type="ECO:0000256" key="5">
    <source>
        <dbReference type="ARBA" id="ARBA00004496"/>
    </source>
</evidence>
<feature type="region of interest" description="Disordered" evidence="19">
    <location>
        <begin position="477"/>
        <end position="499"/>
    </location>
</feature>
<comment type="subcellular location">
    <subcellularLocation>
        <location evidence="5">Cytoplasm</location>
    </subcellularLocation>
</comment>
<dbReference type="SUPFAM" id="SSF57903">
    <property type="entry name" value="FYVE/PHD zinc finger"/>
    <property type="match status" value="1"/>
</dbReference>
<feature type="region of interest" description="Disordered" evidence="19">
    <location>
        <begin position="678"/>
        <end position="719"/>
    </location>
</feature>
<dbReference type="SUPFAM" id="SSF63829">
    <property type="entry name" value="Calcium-dependent phosphotriesterase"/>
    <property type="match status" value="2"/>
</dbReference>
<dbReference type="InterPro" id="IPR034732">
    <property type="entry name" value="EPHD"/>
</dbReference>
<dbReference type="AlphaFoldDB" id="A0A226MNN8"/>
<dbReference type="InterPro" id="IPR008367">
    <property type="entry name" value="Regucalcin"/>
</dbReference>
<evidence type="ECO:0000256" key="18">
    <source>
        <dbReference type="PIRSR" id="PIRSR605511-2"/>
    </source>
</evidence>
<dbReference type="STRING" id="9009.A0A226MNN8"/>
<evidence type="ECO:0000256" key="19">
    <source>
        <dbReference type="SAM" id="MobiDB-lite"/>
    </source>
</evidence>
<dbReference type="Gene3D" id="2.120.10.30">
    <property type="entry name" value="TolB, C-terminal domain"/>
    <property type="match status" value="2"/>
</dbReference>
<protein>
    <recommendedName>
        <fullName evidence="8">Regucalcin</fullName>
        <ecNumber evidence="7">3.1.1.17</ecNumber>
    </recommendedName>
    <alternativeName>
        <fullName evidence="16">Gluconolactonase</fullName>
    </alternativeName>
</protein>
<proteinExistence type="inferred from homology"/>
<feature type="compositionally biased region" description="Polar residues" evidence="19">
    <location>
        <begin position="597"/>
        <end position="611"/>
    </location>
</feature>
<feature type="region of interest" description="Disordered" evidence="19">
    <location>
        <begin position="291"/>
        <end position="316"/>
    </location>
</feature>
<dbReference type="GO" id="GO:0004341">
    <property type="term" value="F:gluconolactonase activity"/>
    <property type="evidence" value="ECO:0007669"/>
    <property type="project" value="UniProtKB-EC"/>
</dbReference>
<dbReference type="InterPro" id="IPR005511">
    <property type="entry name" value="SMP-30"/>
</dbReference>
<evidence type="ECO:0000256" key="6">
    <source>
        <dbReference type="ARBA" id="ARBA00008853"/>
    </source>
</evidence>
<gene>
    <name evidence="21" type="ORF">ASZ78_012362</name>
</gene>
<evidence type="ECO:0000256" key="12">
    <source>
        <dbReference type="ARBA" id="ARBA00022771"/>
    </source>
</evidence>
<comment type="cofactor">
    <cofactor evidence="4">
        <name>Mg(2+)</name>
        <dbReference type="ChEBI" id="CHEBI:18420"/>
    </cofactor>
</comment>
<sequence>MQARSRLIRVAFRIGAKGVFRKDLISAMKLPDSHHVNPDEYYVFADTWKQEWEKGVQVPASPETIPQPSLRVVAEKVKEVLYTRPRKYIHCSSQEPTEPGYINILELAESVCRYDLDDMDIFWLQELNEELTEMGCGPLDENTMEKTIEVLERHCHENMNHAIETEEGLGIEYDEDVICDVCRSPDSEDGNDMVFCDKCNICVHQVSIACPERMEPITKVSHIPPSRWALVCSLCKLKTGACIQCSVKSCITAFHVTCAFEHSLEMKTILDDGDEVKFKSYCLKHSKNKQNSLPDVDEHPKSISDPKQTESEKTSLRAQKLRELEEEFYSLVKVEDVAAELGLPKLAVDFIYNYWKLKRKSNFNKPLFPPKEDEENGLVQPKEDSIHTRMRMFMHLRQDLERVRNLCYMVSRREKLKLSHSKVHEQVFNLQVQLINQEIAAGHTLTSALENTLFYPPPRITLKLKMPKSALGDCRNNSLKPGNRPLSPDNNSTVYSKRSVPMSKEPFEIKAKSYSRYQHDTRSNGLLVTGGIGKPRGEAKEPGLVQVPEFHRGQPSGKPLALQAALHRQSSIGNGRLQQDGSRLVAKSNGLMGRTGDVSQRDSSSQTPFEQESVLTAHLASQSGFRKSTIEHFSRSFKEATNSLVRTTEDLRCCEKPTRRLAAKDRLWSKQTLEGAPYQDNDGYCPDLELSDSEAESDENKEQMRLRRSSSERESPSMSSVKIECVASDRYRLGESPVWDEKEGSLLYVDITGRKVCRWDAASGRVQAVPVDAPVSSVALRKSGDYVITLGTRFAALKWKEQLVTTIAQVDRDKANNRFNDGKVDPAGRYFAGTMAEEIRPAELERHQGSLYTLCPDHSVVKHFDQVDISNGLDWSLDHKTFFYIDSLSYSVDAFDYDLQTGKIGNRRSVYKLEKEESIPDGMCIDTEGKLWVACYNGGRVIRLDPETGQCFWLQERAVWLKKDVKMVKLYAKQGFQAEAMSSSIRIESVVKEKNRMGECPVWEERENALVYVDINAQKVCRWSAVSREVQCVSVDARVSSVALRQCGGYVITLGTRFAFLDWDTQDVTTILELEQDKPSNRFNDGKVDPKGRFFAGTMAEETAPGVRARRQGALYTLFPDLAVIKQLDQVDISNGLDWSLDHRTFFHIDSLAYAVHAFSYDVCTGKIACPRLVYHLEEEERMPDGMCIDAEGKLWVACIDGGRVIRVDPETGKRIQTVRLPTSRITSCCFGGKDYAEMYVTSAYDGLDEATLAKEPQAGEIFKVMGFEIFL</sequence>
<comment type="catalytic activity">
    <reaction evidence="1">
        <text>D-glucono-1,5-lactone + H2O = D-gluconate + H(+)</text>
        <dbReference type="Rhea" id="RHEA:10440"/>
        <dbReference type="ChEBI" id="CHEBI:15377"/>
        <dbReference type="ChEBI" id="CHEBI:15378"/>
        <dbReference type="ChEBI" id="CHEBI:16217"/>
        <dbReference type="ChEBI" id="CHEBI:18391"/>
        <dbReference type="EC" id="3.1.1.17"/>
    </reaction>
</comment>
<dbReference type="Pfam" id="PF10513">
    <property type="entry name" value="EPL1"/>
    <property type="match status" value="1"/>
</dbReference>
<dbReference type="InterPro" id="IPR019542">
    <property type="entry name" value="Enhancer_polycomb-like_N"/>
</dbReference>
<dbReference type="GO" id="GO:0005509">
    <property type="term" value="F:calcium ion binding"/>
    <property type="evidence" value="ECO:0007669"/>
    <property type="project" value="InterPro"/>
</dbReference>
<evidence type="ECO:0000256" key="3">
    <source>
        <dbReference type="ARBA" id="ARBA00001936"/>
    </source>
</evidence>
<evidence type="ECO:0000256" key="15">
    <source>
        <dbReference type="ARBA" id="ARBA00022837"/>
    </source>
</evidence>
<evidence type="ECO:0000259" key="20">
    <source>
        <dbReference type="PROSITE" id="PS51805"/>
    </source>
</evidence>
<comment type="caution">
    <text evidence="21">The sequence shown here is derived from an EMBL/GenBank/DDBJ whole genome shotgun (WGS) entry which is preliminary data.</text>
</comment>
<comment type="cofactor">
    <cofactor evidence="2">
        <name>Ca(2+)</name>
        <dbReference type="ChEBI" id="CHEBI:29108"/>
    </cofactor>
</comment>
<dbReference type="PRINTS" id="PR01790">
    <property type="entry name" value="SMP30FAMILY"/>
</dbReference>
<evidence type="ECO:0000256" key="7">
    <source>
        <dbReference type="ARBA" id="ARBA00013227"/>
    </source>
</evidence>
<reference evidence="21 22" key="1">
    <citation type="submission" date="2016-07" db="EMBL/GenBank/DDBJ databases">
        <title>Disparate Historic Effective Population Sizes Predicted by Modern Levels of Genome Diversity for the Scaled Quail (Callipepla squamata) and the Northern Bobwhite (Colinus virginianus): Inferences from First and Second Generation Draft Genome Assemblies for Sympatric New World Quail.</title>
        <authorList>
            <person name="Oldeschulte D.L."/>
            <person name="Halley Y.A."/>
            <person name="Bhattarai E.K."/>
            <person name="Brashear W.A."/>
            <person name="Hill J."/>
            <person name="Metz R.P."/>
            <person name="Johnson C.D."/>
            <person name="Rollins D."/>
            <person name="Peterson M.J."/>
            <person name="Bickhart D.M."/>
            <person name="Decker J.E."/>
            <person name="Seabury C.M."/>
        </authorList>
    </citation>
    <scope>NUCLEOTIDE SEQUENCE [LARGE SCALE GENOMIC DNA]</scope>
    <source>
        <strain evidence="21 22">Texas</strain>
        <tissue evidence="21">Leg muscle</tissue>
    </source>
</reference>
<keyword evidence="22" id="KW-1185">Reference proteome</keyword>
<evidence type="ECO:0000256" key="8">
    <source>
        <dbReference type="ARBA" id="ARBA00016808"/>
    </source>
</evidence>
<keyword evidence="13" id="KW-0378">Hydrolase</keyword>
<dbReference type="Pfam" id="PF13771">
    <property type="entry name" value="zf-HC5HC2H"/>
    <property type="match status" value="1"/>
</dbReference>
<dbReference type="FunFam" id="3.30.40.10:FF:000030">
    <property type="entry name" value="Protein Jade-1 isoform 1"/>
    <property type="match status" value="1"/>
</dbReference>
<feature type="binding site" evidence="18">
    <location>
        <position position="1084"/>
    </location>
    <ligand>
        <name>substrate</name>
    </ligand>
</feature>
<feature type="binding site" evidence="18">
    <location>
        <position position="999"/>
    </location>
    <ligand>
        <name>a divalent metal cation</name>
        <dbReference type="ChEBI" id="CHEBI:60240"/>
    </ligand>
</feature>
<feature type="binding site" evidence="18">
    <location>
        <position position="1135"/>
    </location>
    <ligand>
        <name>a divalent metal cation</name>
        <dbReference type="ChEBI" id="CHEBI:60240"/>
    </ligand>
</feature>
<dbReference type="InterPro" id="IPR011042">
    <property type="entry name" value="6-blade_b-propeller_TolB-like"/>
</dbReference>
<dbReference type="PRINTS" id="PR01791">
    <property type="entry name" value="REGUCALCIN"/>
</dbReference>
<dbReference type="SMART" id="SM00249">
    <property type="entry name" value="PHD"/>
    <property type="match status" value="2"/>
</dbReference>
<dbReference type="EMBL" id="MCFN01000591">
    <property type="protein sequence ID" value="OXB56923.1"/>
    <property type="molecule type" value="Genomic_DNA"/>
</dbReference>